<sequence length="320" mass="35435">MKGSGTPVQDDDRFWCGLKSICLYYQSLQAHSRTLVLSRHNNLGLLGRLALSCRQQEIGYEAISNGGNSSTATGLAHQLQEVWLDTNTTTRTPRHCLEYQNNDSGSISEEISGHQAFYQTSLGQAPSSTSLGYSQINDAYSGCDFFYLSGSSLHSTSPILQQSNGQISDGLGFPSTSGSIEFRRGAEMVVYQHLQPERTLLPTIYANRNGISRCQQHGVGVQLEKPTGKWPMDTRGNSAIHQLARTESSPSSATDVSQLAEFHHPLTHRQHEQLVVYQQQARRNSLSTTSESDDGSMELVHQTQMTIQAQHIRGAMEWHH</sequence>
<name>A0A0B7N0T5_9FUNG</name>
<evidence type="ECO:0000313" key="2">
    <source>
        <dbReference type="Proteomes" id="UP000054107"/>
    </source>
</evidence>
<accession>A0A0B7N0T5</accession>
<reference evidence="1 2" key="1">
    <citation type="submission" date="2014-09" db="EMBL/GenBank/DDBJ databases">
        <authorList>
            <person name="Ellenberger Sabrina"/>
        </authorList>
    </citation>
    <scope>NUCLEOTIDE SEQUENCE [LARGE SCALE GENOMIC DNA]</scope>
    <source>
        <strain evidence="1 2">CBS 412.66</strain>
    </source>
</reference>
<dbReference type="EMBL" id="LN720274">
    <property type="protein sequence ID" value="CEP08759.1"/>
    <property type="molecule type" value="Genomic_DNA"/>
</dbReference>
<gene>
    <name evidence="1" type="primary">PARPA_02135.1 scaffold 3247</name>
</gene>
<evidence type="ECO:0000313" key="1">
    <source>
        <dbReference type="EMBL" id="CEP08759.1"/>
    </source>
</evidence>
<dbReference type="AlphaFoldDB" id="A0A0B7N0T5"/>
<dbReference type="Proteomes" id="UP000054107">
    <property type="component" value="Unassembled WGS sequence"/>
</dbReference>
<dbReference type="OrthoDB" id="10505670at2759"/>
<keyword evidence="2" id="KW-1185">Reference proteome</keyword>
<protein>
    <submittedName>
        <fullName evidence="1">Uncharacterized protein</fullName>
    </submittedName>
</protein>
<proteinExistence type="predicted"/>
<organism evidence="1 2">
    <name type="scientific">Parasitella parasitica</name>
    <dbReference type="NCBI Taxonomy" id="35722"/>
    <lineage>
        <taxon>Eukaryota</taxon>
        <taxon>Fungi</taxon>
        <taxon>Fungi incertae sedis</taxon>
        <taxon>Mucoromycota</taxon>
        <taxon>Mucoromycotina</taxon>
        <taxon>Mucoromycetes</taxon>
        <taxon>Mucorales</taxon>
        <taxon>Mucorineae</taxon>
        <taxon>Mucoraceae</taxon>
        <taxon>Parasitella</taxon>
    </lineage>
</organism>